<proteinExistence type="predicted"/>
<organism evidence="2 3">
    <name type="scientific">Portunus trituberculatus</name>
    <name type="common">Swimming crab</name>
    <name type="synonym">Neptunus trituberculatus</name>
    <dbReference type="NCBI Taxonomy" id="210409"/>
    <lineage>
        <taxon>Eukaryota</taxon>
        <taxon>Metazoa</taxon>
        <taxon>Ecdysozoa</taxon>
        <taxon>Arthropoda</taxon>
        <taxon>Crustacea</taxon>
        <taxon>Multicrustacea</taxon>
        <taxon>Malacostraca</taxon>
        <taxon>Eumalacostraca</taxon>
        <taxon>Eucarida</taxon>
        <taxon>Decapoda</taxon>
        <taxon>Pleocyemata</taxon>
        <taxon>Brachyura</taxon>
        <taxon>Eubrachyura</taxon>
        <taxon>Portunoidea</taxon>
        <taxon>Portunidae</taxon>
        <taxon>Portuninae</taxon>
        <taxon>Portunus</taxon>
    </lineage>
</organism>
<protein>
    <submittedName>
        <fullName evidence="2">Uncharacterized protein</fullName>
    </submittedName>
</protein>
<dbReference type="Proteomes" id="UP000324222">
    <property type="component" value="Unassembled WGS sequence"/>
</dbReference>
<keyword evidence="1" id="KW-0472">Membrane</keyword>
<keyword evidence="1" id="KW-0812">Transmembrane</keyword>
<evidence type="ECO:0000256" key="1">
    <source>
        <dbReference type="SAM" id="Phobius"/>
    </source>
</evidence>
<feature type="transmembrane region" description="Helical" evidence="1">
    <location>
        <begin position="256"/>
        <end position="279"/>
    </location>
</feature>
<reference evidence="2 3" key="1">
    <citation type="submission" date="2019-05" db="EMBL/GenBank/DDBJ databases">
        <title>Another draft genome of Portunus trituberculatus and its Hox gene families provides insights of decapod evolution.</title>
        <authorList>
            <person name="Jeong J.-H."/>
            <person name="Song I."/>
            <person name="Kim S."/>
            <person name="Choi T."/>
            <person name="Kim D."/>
            <person name="Ryu S."/>
            <person name="Kim W."/>
        </authorList>
    </citation>
    <scope>NUCLEOTIDE SEQUENCE [LARGE SCALE GENOMIC DNA]</scope>
    <source>
        <tissue evidence="2">Muscle</tissue>
    </source>
</reference>
<evidence type="ECO:0000313" key="3">
    <source>
        <dbReference type="Proteomes" id="UP000324222"/>
    </source>
</evidence>
<dbReference type="AlphaFoldDB" id="A0A5B7GIQ3"/>
<gene>
    <name evidence="2" type="ORF">E2C01_054005</name>
</gene>
<name>A0A5B7GIQ3_PORTR</name>
<keyword evidence="1" id="KW-1133">Transmembrane helix</keyword>
<comment type="caution">
    <text evidence="2">The sequence shown here is derived from an EMBL/GenBank/DDBJ whole genome shotgun (WGS) entry which is preliminary data.</text>
</comment>
<sequence length="283" mass="31540">MSPRGVKGGNPFRPGVLAVEDPMAGVDLAREVICSPVLVGTCLQWHWREWMEGGAGEWVVKTLRYGKDQPFSVSGTKFSRGQSSYGVSLGLSGFLGEAGPRWPITLSVPSVVPEETLEGSVGPTLVGRLNSQVMNLSLISPFLLLRSTLATRKGTGPVRAIREYLCRTRDCHPRCSHLFVTVTEPRRVVHPYSISHWICQVIQRAHENVSKKDKCLVRVKAHEVRAVVTSALFKNIWSFLLFFGQEPRTLCPHLHIFISGIFLISIWTSFLWVPVLSALRVIQ</sequence>
<keyword evidence="3" id="KW-1185">Reference proteome</keyword>
<accession>A0A5B7GIQ3</accession>
<evidence type="ECO:0000313" key="2">
    <source>
        <dbReference type="EMBL" id="MPC59971.1"/>
    </source>
</evidence>
<dbReference type="EMBL" id="VSRR010017043">
    <property type="protein sequence ID" value="MPC59971.1"/>
    <property type="molecule type" value="Genomic_DNA"/>
</dbReference>